<keyword evidence="1" id="KW-1133">Transmembrane helix</keyword>
<dbReference type="Proteomes" id="UP000036168">
    <property type="component" value="Unassembled WGS sequence"/>
</dbReference>
<feature type="transmembrane region" description="Helical" evidence="1">
    <location>
        <begin position="388"/>
        <end position="410"/>
    </location>
</feature>
<dbReference type="RefSeq" id="WP_006640582.1">
    <property type="nucleotide sequence ID" value="NZ_JAQCPU010000009.1"/>
</dbReference>
<protein>
    <submittedName>
        <fullName evidence="2">Uncharacterized protein</fullName>
    </submittedName>
</protein>
<reference evidence="2" key="2">
    <citation type="submission" date="2015-10" db="EMBL/GenBank/DDBJ databases">
        <authorList>
            <person name="Gilbert D.G."/>
        </authorList>
    </citation>
    <scope>NUCLEOTIDE SEQUENCE</scope>
    <source>
        <strain evidence="2">GO-13</strain>
    </source>
</reference>
<evidence type="ECO:0000313" key="3">
    <source>
        <dbReference type="EMBL" id="MEC0483415.1"/>
    </source>
</evidence>
<keyword evidence="5" id="KW-1185">Reference proteome</keyword>
<dbReference type="AlphaFoldDB" id="A0A0T6BM47"/>
<dbReference type="GeneID" id="92853228"/>
<accession>A0A0T6BM47</accession>
<keyword evidence="1" id="KW-0812">Transmembrane</keyword>
<dbReference type="EMBL" id="LECW02000030">
    <property type="protein sequence ID" value="KRT92713.1"/>
    <property type="molecule type" value="Genomic_DNA"/>
</dbReference>
<gene>
    <name evidence="2" type="ORF">AB447_222295</name>
    <name evidence="3" type="ORF">P8828_00885</name>
</gene>
<evidence type="ECO:0000256" key="1">
    <source>
        <dbReference type="SAM" id="Phobius"/>
    </source>
</evidence>
<name>A0A0T6BM47_9BACI</name>
<evidence type="ECO:0000313" key="2">
    <source>
        <dbReference type="EMBL" id="KRT92713.1"/>
    </source>
</evidence>
<sequence length="413" mass="49561">MRKREIHKYREKFINKFLETIERNESYLEFINTHKEELLSNYNIGVWEVTFFDVFNNKQLNNLIKGIHNLNNKKYRIELSLIPKKYKNLMYLNIQYDRSSTRSLCKVTFLDDLFIDDVEAGFTQINNNQAVVEFRISFKKSMTHELWIDFIKENKELLYKKKFFGCYDIDKIIRSEHYSLIYNSISKVRDAALQAKLLNTFRLNFGSEYILPQYNAVYVPQEHFKNEYFNDVFLCRTYEIENKYLVVDLTSEEGLKMNLYFSGAYSAMNFLQLLSNYRMDFYYFLFEKIESFEIDSRINKYFSGSKKRVSLNDYKWLINKIRSLNDNKLHQGYRDSKELLENWTPFYGGEEEDSISFENGQYTKKYNTIYEECFDHIKMAYSIQKENLVILIATLSLIASLIGIFTTVLLEFI</sequence>
<keyword evidence="1" id="KW-0472">Membrane</keyword>
<reference evidence="3 5" key="3">
    <citation type="submission" date="2023-03" db="EMBL/GenBank/DDBJ databases">
        <title>Agriculturally important microbes genome sequencing.</title>
        <authorList>
            <person name="Dunlap C."/>
        </authorList>
    </citation>
    <scope>NUCLEOTIDE SEQUENCE [LARGE SCALE GENOMIC DNA]</scope>
    <source>
        <strain evidence="3 5">CBP-3203</strain>
    </source>
</reference>
<evidence type="ECO:0000313" key="4">
    <source>
        <dbReference type="Proteomes" id="UP000036168"/>
    </source>
</evidence>
<dbReference type="EMBL" id="JARRTL010000004">
    <property type="protein sequence ID" value="MEC0483415.1"/>
    <property type="molecule type" value="Genomic_DNA"/>
</dbReference>
<proteinExistence type="predicted"/>
<comment type="caution">
    <text evidence="2">The sequence shown here is derived from an EMBL/GenBank/DDBJ whole genome shotgun (WGS) entry which is preliminary data.</text>
</comment>
<organism evidence="2 4">
    <name type="scientific">Bacillus glycinifermentans</name>
    <dbReference type="NCBI Taxonomy" id="1664069"/>
    <lineage>
        <taxon>Bacteria</taxon>
        <taxon>Bacillati</taxon>
        <taxon>Bacillota</taxon>
        <taxon>Bacilli</taxon>
        <taxon>Bacillales</taxon>
        <taxon>Bacillaceae</taxon>
        <taxon>Bacillus</taxon>
    </lineage>
</organism>
<dbReference type="Proteomes" id="UP001341297">
    <property type="component" value="Unassembled WGS sequence"/>
</dbReference>
<reference evidence="2 4" key="1">
    <citation type="journal article" date="2015" name="Int. J. Syst. Evol. Microbiol.">
        <title>Bacillus glycinifermentans sp. nov., isolated from fermented soybean paste.</title>
        <authorList>
            <person name="Kim S.J."/>
            <person name="Dunlap C.A."/>
            <person name="Kwon S.W."/>
            <person name="Rooney A.P."/>
        </authorList>
    </citation>
    <scope>NUCLEOTIDE SEQUENCE [LARGE SCALE GENOMIC DNA]</scope>
    <source>
        <strain evidence="2 4">GO-13</strain>
    </source>
</reference>
<dbReference type="OrthoDB" id="2986754at2"/>
<evidence type="ECO:0000313" key="5">
    <source>
        <dbReference type="Proteomes" id="UP001341297"/>
    </source>
</evidence>